<evidence type="ECO:0000313" key="11">
    <source>
        <dbReference type="EMBL" id="RWS04091.1"/>
    </source>
</evidence>
<keyword evidence="6 8" id="KW-0482">Metalloprotease</keyword>
<evidence type="ECO:0000256" key="6">
    <source>
        <dbReference type="ARBA" id="ARBA00023049"/>
    </source>
</evidence>
<evidence type="ECO:0000256" key="7">
    <source>
        <dbReference type="ARBA" id="ARBA00025529"/>
    </source>
</evidence>
<evidence type="ECO:0000256" key="8">
    <source>
        <dbReference type="PROSITE-ProRule" id="PRU01211"/>
    </source>
</evidence>
<dbReference type="SUPFAM" id="SSF55486">
    <property type="entry name" value="Metalloproteases ('zincins'), catalytic domain"/>
    <property type="match status" value="1"/>
</dbReference>
<evidence type="ECO:0000256" key="1">
    <source>
        <dbReference type="ARBA" id="ARBA00011245"/>
    </source>
</evidence>
<dbReference type="PROSITE" id="PS51864">
    <property type="entry name" value="ASTACIN"/>
    <property type="match status" value="1"/>
</dbReference>
<reference evidence="11 12" key="1">
    <citation type="journal article" date="2018" name="Gigascience">
        <title>Genomes of trombidid mites reveal novel predicted allergens and laterally-transferred genes associated with secondary metabolism.</title>
        <authorList>
            <person name="Dong X."/>
            <person name="Chaisiri K."/>
            <person name="Xia D."/>
            <person name="Armstrong S.D."/>
            <person name="Fang Y."/>
            <person name="Donnelly M.J."/>
            <person name="Kadowaki T."/>
            <person name="McGarry J.W."/>
            <person name="Darby A.C."/>
            <person name="Makepeace B.L."/>
        </authorList>
    </citation>
    <scope>NUCLEOTIDE SEQUENCE [LARGE SCALE GENOMIC DNA]</scope>
    <source>
        <strain evidence="11">UoL-WK</strain>
    </source>
</reference>
<dbReference type="SMART" id="SM00235">
    <property type="entry name" value="ZnMc"/>
    <property type="match status" value="1"/>
</dbReference>
<feature type="binding site" evidence="8">
    <location>
        <position position="133"/>
    </location>
    <ligand>
        <name>Zn(2+)</name>
        <dbReference type="ChEBI" id="CHEBI:29105"/>
        <note>catalytic</note>
    </ligand>
</feature>
<evidence type="ECO:0000256" key="5">
    <source>
        <dbReference type="ARBA" id="ARBA00022833"/>
    </source>
</evidence>
<proteinExistence type="predicted"/>
<comment type="subunit">
    <text evidence="1">Monomer.</text>
</comment>
<comment type="caution">
    <text evidence="11">The sequence shown here is derived from an EMBL/GenBank/DDBJ whole genome shotgun (WGS) entry which is preliminary data.</text>
</comment>
<feature type="binding site" evidence="8">
    <location>
        <position position="143"/>
    </location>
    <ligand>
        <name>Zn(2+)</name>
        <dbReference type="ChEBI" id="CHEBI:29105"/>
        <note>catalytic</note>
    </ligand>
</feature>
<dbReference type="GO" id="GO:0004222">
    <property type="term" value="F:metalloendopeptidase activity"/>
    <property type="evidence" value="ECO:0007669"/>
    <property type="project" value="UniProtKB-UniRule"/>
</dbReference>
<dbReference type="OrthoDB" id="291007at2759"/>
<keyword evidence="9" id="KW-0732">Signal</keyword>
<sequence length="241" mass="27717">MASILKFAYKLLFLQTIVTISQLASSLSIGSKKLIDGSTAQEDHRRWPGGTVPYTFSSDSVYTQLQLKEIRDAMEYIEKRSCVRFVLKKATDVDFLVITEPGDDCASEVGRQGGSQKVLLDKKQCLTKGKILHELMHTLGFIHEHSRIDRDQFVEIDWSNIDDDSEMNFKVHNSYLSFYVNETYDYESVMHYDAWAFALDFSLPTIRPLKSNINLENLGKGRRVGFLTNSDIRKLNKYYKC</sequence>
<organism evidence="11 12">
    <name type="scientific">Dinothrombium tinctorium</name>
    <dbReference type="NCBI Taxonomy" id="1965070"/>
    <lineage>
        <taxon>Eukaryota</taxon>
        <taxon>Metazoa</taxon>
        <taxon>Ecdysozoa</taxon>
        <taxon>Arthropoda</taxon>
        <taxon>Chelicerata</taxon>
        <taxon>Arachnida</taxon>
        <taxon>Acari</taxon>
        <taxon>Acariformes</taxon>
        <taxon>Trombidiformes</taxon>
        <taxon>Prostigmata</taxon>
        <taxon>Anystina</taxon>
        <taxon>Parasitengona</taxon>
        <taxon>Trombidioidea</taxon>
        <taxon>Trombidiidae</taxon>
        <taxon>Dinothrombium</taxon>
    </lineage>
</organism>
<dbReference type="Pfam" id="PF01400">
    <property type="entry name" value="Astacin"/>
    <property type="match status" value="1"/>
</dbReference>
<gene>
    <name evidence="11" type="ORF">B4U79_09669</name>
</gene>
<keyword evidence="12" id="KW-1185">Reference proteome</keyword>
<dbReference type="CDD" id="cd04280">
    <property type="entry name" value="ZnMc_astacin_like"/>
    <property type="match status" value="1"/>
</dbReference>
<dbReference type="AlphaFoldDB" id="A0A3S3NQI7"/>
<feature type="domain" description="Peptidase M12A" evidence="10">
    <location>
        <begin position="37"/>
        <end position="241"/>
    </location>
</feature>
<dbReference type="InterPro" id="IPR001506">
    <property type="entry name" value="Peptidase_M12A"/>
</dbReference>
<feature type="binding site" evidence="8">
    <location>
        <position position="137"/>
    </location>
    <ligand>
        <name>Zn(2+)</name>
        <dbReference type="ChEBI" id="CHEBI:29105"/>
        <note>catalytic</note>
    </ligand>
</feature>
<dbReference type="GO" id="GO:0006508">
    <property type="term" value="P:proteolysis"/>
    <property type="evidence" value="ECO:0007669"/>
    <property type="project" value="UniProtKB-KW"/>
</dbReference>
<evidence type="ECO:0000256" key="3">
    <source>
        <dbReference type="ARBA" id="ARBA00022723"/>
    </source>
</evidence>
<feature type="signal peptide" evidence="9">
    <location>
        <begin position="1"/>
        <end position="26"/>
    </location>
</feature>
<comment type="function">
    <text evidence="7">Zinc metalloprotease. Provoques deadhesion of endothelial cells from cell cultures, and also degradation of fibronectin, fibrinogen and gelatin in vitro. Its role in the venom is not fully understood but it might act as a spreading factor that facilitates diffusion of other venom toxins. Alternatively, it might be involved in the proteolytic processing of other venom toxins or it might play a role in extra-oral digestion of prey.</text>
</comment>
<evidence type="ECO:0000256" key="2">
    <source>
        <dbReference type="ARBA" id="ARBA00022670"/>
    </source>
</evidence>
<dbReference type="InterPro" id="IPR006026">
    <property type="entry name" value="Peptidase_Metallo"/>
</dbReference>
<dbReference type="PANTHER" id="PTHR10127">
    <property type="entry name" value="DISCOIDIN, CUB, EGF, LAMININ , AND ZINC METALLOPROTEASE DOMAIN CONTAINING"/>
    <property type="match status" value="1"/>
</dbReference>
<protein>
    <recommendedName>
        <fullName evidence="9">Metalloendopeptidase</fullName>
        <ecNumber evidence="9">3.4.24.-</ecNumber>
    </recommendedName>
</protein>
<dbReference type="InterPro" id="IPR034035">
    <property type="entry name" value="Astacin-like_dom"/>
</dbReference>
<evidence type="ECO:0000259" key="10">
    <source>
        <dbReference type="PROSITE" id="PS51864"/>
    </source>
</evidence>
<dbReference type="GO" id="GO:0008270">
    <property type="term" value="F:zinc ion binding"/>
    <property type="evidence" value="ECO:0007669"/>
    <property type="project" value="UniProtKB-UniRule"/>
</dbReference>
<dbReference type="Gene3D" id="3.40.390.10">
    <property type="entry name" value="Collagenase (Catalytic Domain)"/>
    <property type="match status" value="1"/>
</dbReference>
<accession>A0A3S3NQI7</accession>
<comment type="cofactor">
    <cofactor evidence="8 9">
        <name>Zn(2+)</name>
        <dbReference type="ChEBI" id="CHEBI:29105"/>
    </cofactor>
    <text evidence="8 9">Binds 1 zinc ion per subunit.</text>
</comment>
<dbReference type="PANTHER" id="PTHR10127:SF780">
    <property type="entry name" value="METALLOENDOPEPTIDASE"/>
    <property type="match status" value="1"/>
</dbReference>
<keyword evidence="3 8" id="KW-0479">Metal-binding</keyword>
<keyword evidence="2 8" id="KW-0645">Protease</keyword>
<keyword evidence="4 8" id="KW-0378">Hydrolase</keyword>
<comment type="caution">
    <text evidence="8">Lacks conserved residue(s) required for the propagation of feature annotation.</text>
</comment>
<dbReference type="EC" id="3.4.24.-" evidence="9"/>
<feature type="active site" evidence="8">
    <location>
        <position position="134"/>
    </location>
</feature>
<dbReference type="InterPro" id="IPR024079">
    <property type="entry name" value="MetalloPept_cat_dom_sf"/>
</dbReference>
<evidence type="ECO:0000313" key="12">
    <source>
        <dbReference type="Proteomes" id="UP000285301"/>
    </source>
</evidence>
<dbReference type="EMBL" id="NCKU01005864">
    <property type="protein sequence ID" value="RWS04091.1"/>
    <property type="molecule type" value="Genomic_DNA"/>
</dbReference>
<evidence type="ECO:0000256" key="4">
    <source>
        <dbReference type="ARBA" id="ARBA00022801"/>
    </source>
</evidence>
<name>A0A3S3NQI7_9ACAR</name>
<dbReference type="Proteomes" id="UP000285301">
    <property type="component" value="Unassembled WGS sequence"/>
</dbReference>
<dbReference type="PRINTS" id="PR00480">
    <property type="entry name" value="ASTACIN"/>
</dbReference>
<keyword evidence="5 8" id="KW-0862">Zinc</keyword>
<feature type="chain" id="PRO_5018380553" description="Metalloendopeptidase" evidence="9">
    <location>
        <begin position="27"/>
        <end position="241"/>
    </location>
</feature>
<evidence type="ECO:0000256" key="9">
    <source>
        <dbReference type="RuleBase" id="RU361183"/>
    </source>
</evidence>
<dbReference type="STRING" id="1965070.A0A3S3NQI7"/>